<evidence type="ECO:0000313" key="3">
    <source>
        <dbReference type="Proteomes" id="UP001596383"/>
    </source>
</evidence>
<dbReference type="Proteomes" id="UP001596383">
    <property type="component" value="Unassembled WGS sequence"/>
</dbReference>
<dbReference type="EMBL" id="JBHSWV010000230">
    <property type="protein sequence ID" value="MFC6766295.1"/>
    <property type="molecule type" value="Genomic_DNA"/>
</dbReference>
<proteinExistence type="predicted"/>
<evidence type="ECO:0008006" key="4">
    <source>
        <dbReference type="Google" id="ProtNLM"/>
    </source>
</evidence>
<feature type="compositionally biased region" description="Basic residues" evidence="1">
    <location>
        <begin position="339"/>
        <end position="352"/>
    </location>
</feature>
<feature type="compositionally biased region" description="Polar residues" evidence="1">
    <location>
        <begin position="260"/>
        <end position="280"/>
    </location>
</feature>
<keyword evidence="3" id="KW-1185">Reference proteome</keyword>
<feature type="region of interest" description="Disordered" evidence="1">
    <location>
        <begin position="180"/>
        <end position="352"/>
    </location>
</feature>
<dbReference type="InterPro" id="IPR029063">
    <property type="entry name" value="SAM-dependent_MTases_sf"/>
</dbReference>
<organism evidence="2 3">
    <name type="scientific">Natrinema soli</name>
    <dbReference type="NCBI Taxonomy" id="1930624"/>
    <lineage>
        <taxon>Archaea</taxon>
        <taxon>Methanobacteriati</taxon>
        <taxon>Methanobacteriota</taxon>
        <taxon>Stenosarchaea group</taxon>
        <taxon>Halobacteria</taxon>
        <taxon>Halobacteriales</taxon>
        <taxon>Natrialbaceae</taxon>
        <taxon>Natrinema</taxon>
    </lineage>
</organism>
<sequence>MNTRPLDSDTDGAALRSFVDQFERGERHAAVQTLLETADEPRSILTSLFGVGYDGWYALVADDISGSCLDLSPGWGRTTPLLSRLADTVYTYQPTDTGSRLLEARPALEGADVVSIAADDLASAVRGRSFETIVTTGPRAPDGDFFDHVDGLAPSLEDGGTLITEINGWPRTTGVTDLVASSAGRRRPAIDPRRPSGNRFPRGSSRPSRTGDSTKSNCSACSLAGVDTVGQYRSPTPTPSSGCWTRSKQTRRPLGCSEVVQPSPTGWGSSHSRVPVTSPSVERGRRRRKRTPNRGRAPSGRECSDAARTGRSSSNSPAATSSPSGKYRTPPSTLATTNVRRRPSRRSRLRTA</sequence>
<feature type="compositionally biased region" description="Polar residues" evidence="1">
    <location>
        <begin position="231"/>
        <end position="247"/>
    </location>
</feature>
<evidence type="ECO:0000313" key="2">
    <source>
        <dbReference type="EMBL" id="MFC6766295.1"/>
    </source>
</evidence>
<name>A0ABD5SP49_9EURY</name>
<feature type="non-terminal residue" evidence="2">
    <location>
        <position position="352"/>
    </location>
</feature>
<gene>
    <name evidence="2" type="ORF">ACFQE6_15240</name>
</gene>
<evidence type="ECO:0000256" key="1">
    <source>
        <dbReference type="SAM" id="MobiDB-lite"/>
    </source>
</evidence>
<feature type="compositionally biased region" description="Basic residues" evidence="1">
    <location>
        <begin position="284"/>
        <end position="293"/>
    </location>
</feature>
<dbReference type="AlphaFoldDB" id="A0ABD5SP49"/>
<accession>A0ABD5SP49</accession>
<feature type="compositionally biased region" description="Polar residues" evidence="1">
    <location>
        <begin position="205"/>
        <end position="220"/>
    </location>
</feature>
<dbReference type="RefSeq" id="WP_273739260.1">
    <property type="nucleotide sequence ID" value="NZ_JAQIVI010000230.1"/>
</dbReference>
<dbReference type="SUPFAM" id="SSF53335">
    <property type="entry name" value="S-adenosyl-L-methionine-dependent methyltransferases"/>
    <property type="match status" value="1"/>
</dbReference>
<reference evidence="2 3" key="1">
    <citation type="journal article" date="2019" name="Int. J. Syst. Evol. Microbiol.">
        <title>The Global Catalogue of Microorganisms (GCM) 10K type strain sequencing project: providing services to taxonomists for standard genome sequencing and annotation.</title>
        <authorList>
            <consortium name="The Broad Institute Genomics Platform"/>
            <consortium name="The Broad Institute Genome Sequencing Center for Infectious Disease"/>
            <person name="Wu L."/>
            <person name="Ma J."/>
        </authorList>
    </citation>
    <scope>NUCLEOTIDE SEQUENCE [LARGE SCALE GENOMIC DNA]</scope>
    <source>
        <strain evidence="2 3">LMG 29247</strain>
    </source>
</reference>
<protein>
    <recommendedName>
        <fullName evidence="4">Methyltransferase type 11</fullName>
    </recommendedName>
</protein>
<comment type="caution">
    <text evidence="2">The sequence shown here is derived from an EMBL/GenBank/DDBJ whole genome shotgun (WGS) entry which is preliminary data.</text>
</comment>
<feature type="compositionally biased region" description="Low complexity" evidence="1">
    <location>
        <begin position="312"/>
        <end position="324"/>
    </location>
</feature>